<accession>X0URI4</accession>
<evidence type="ECO:0000259" key="2">
    <source>
        <dbReference type="PROSITE" id="PS50853"/>
    </source>
</evidence>
<gene>
    <name evidence="3" type="ORF">S01H1_35021</name>
</gene>
<dbReference type="AlphaFoldDB" id="X0URI4"/>
<dbReference type="PROSITE" id="PS50853">
    <property type="entry name" value="FN3"/>
    <property type="match status" value="2"/>
</dbReference>
<protein>
    <recommendedName>
        <fullName evidence="2">Fibronectin type-III domain-containing protein</fullName>
    </recommendedName>
</protein>
<reference evidence="3" key="1">
    <citation type="journal article" date="2014" name="Front. Microbiol.">
        <title>High frequency of phylogenetically diverse reductive dehalogenase-homologous genes in deep subseafloor sedimentary metagenomes.</title>
        <authorList>
            <person name="Kawai M."/>
            <person name="Futagami T."/>
            <person name="Toyoda A."/>
            <person name="Takaki Y."/>
            <person name="Nishi S."/>
            <person name="Hori S."/>
            <person name="Arai W."/>
            <person name="Tsubouchi T."/>
            <person name="Morono Y."/>
            <person name="Uchiyama I."/>
            <person name="Ito T."/>
            <person name="Fujiyama A."/>
            <person name="Inagaki F."/>
            <person name="Takami H."/>
        </authorList>
    </citation>
    <scope>NUCLEOTIDE SEQUENCE</scope>
    <source>
        <strain evidence="3">Expedition CK06-06</strain>
    </source>
</reference>
<feature type="compositionally biased region" description="Acidic residues" evidence="1">
    <location>
        <begin position="29"/>
        <end position="39"/>
    </location>
</feature>
<comment type="caution">
    <text evidence="3">The sequence shown here is derived from an EMBL/GenBank/DDBJ whole genome shotgun (WGS) entry which is preliminary data.</text>
</comment>
<name>X0URI4_9ZZZZ</name>
<dbReference type="SMART" id="SM00060">
    <property type="entry name" value="FN3"/>
    <property type="match status" value="2"/>
</dbReference>
<dbReference type="Gene3D" id="2.60.40.10">
    <property type="entry name" value="Immunoglobulins"/>
    <property type="match status" value="2"/>
</dbReference>
<evidence type="ECO:0000313" key="3">
    <source>
        <dbReference type="EMBL" id="GAG08320.1"/>
    </source>
</evidence>
<dbReference type="InterPro" id="IPR013783">
    <property type="entry name" value="Ig-like_fold"/>
</dbReference>
<dbReference type="SUPFAM" id="SSF49265">
    <property type="entry name" value="Fibronectin type III"/>
    <property type="match status" value="1"/>
</dbReference>
<proteinExistence type="predicted"/>
<dbReference type="CDD" id="cd00063">
    <property type="entry name" value="FN3"/>
    <property type="match status" value="2"/>
</dbReference>
<feature type="compositionally biased region" description="Polar residues" evidence="1">
    <location>
        <begin position="1"/>
        <end position="11"/>
    </location>
</feature>
<evidence type="ECO:0000256" key="1">
    <source>
        <dbReference type="SAM" id="MobiDB-lite"/>
    </source>
</evidence>
<feature type="non-terminal residue" evidence="3">
    <location>
        <position position="1"/>
    </location>
</feature>
<sequence>NEDSAVANNITPAAPTRLVATPGDKEVSLDWDDNSEGDLDGYNVYRSTDSGGSPTPYSKVNGSLVASSDYNDTGLTNGVTYYYVVTAVDTYAAESDYSLEDDATPVNAPPAAPTGLAAISDNAEISLDWNDNSEGDLDGYNVYRSESMGGPYSKVNVSLVALSEYTDTGLTNNVTYYYVVTAVDTEAAESGNSNEASATPIAPVFLNDGFEVDPWDDNWNNNGTTTWIRDTGSPNSGTYNAMISNSQTPGYLTSDDIDASASTTRHHRKFLV</sequence>
<dbReference type="EMBL" id="BARS01021845">
    <property type="protein sequence ID" value="GAG08320.1"/>
    <property type="molecule type" value="Genomic_DNA"/>
</dbReference>
<dbReference type="InterPro" id="IPR003961">
    <property type="entry name" value="FN3_dom"/>
</dbReference>
<dbReference type="InterPro" id="IPR036116">
    <property type="entry name" value="FN3_sf"/>
</dbReference>
<feature type="region of interest" description="Disordered" evidence="1">
    <location>
        <begin position="1"/>
        <end position="57"/>
    </location>
</feature>
<feature type="non-terminal residue" evidence="3">
    <location>
        <position position="272"/>
    </location>
</feature>
<feature type="domain" description="Fibronectin type-III" evidence="2">
    <location>
        <begin position="11"/>
        <end position="108"/>
    </location>
</feature>
<organism evidence="3">
    <name type="scientific">marine sediment metagenome</name>
    <dbReference type="NCBI Taxonomy" id="412755"/>
    <lineage>
        <taxon>unclassified sequences</taxon>
        <taxon>metagenomes</taxon>
        <taxon>ecological metagenomes</taxon>
    </lineage>
</organism>
<feature type="domain" description="Fibronectin type-III" evidence="2">
    <location>
        <begin position="109"/>
        <end position="204"/>
    </location>
</feature>
<feature type="compositionally biased region" description="Polar residues" evidence="1">
    <location>
        <begin position="45"/>
        <end position="57"/>
    </location>
</feature>